<protein>
    <recommendedName>
        <fullName evidence="7">HAT C-terminal dimerisation domain-containing protein</fullName>
    </recommendedName>
</protein>
<evidence type="ECO:0000313" key="8">
    <source>
        <dbReference type="EMBL" id="OSX74423.1"/>
    </source>
</evidence>
<dbReference type="PANTHER" id="PTHR46481">
    <property type="entry name" value="ZINC FINGER BED DOMAIN-CONTAINING PROTEIN 4"/>
    <property type="match status" value="1"/>
</dbReference>
<evidence type="ECO:0000256" key="2">
    <source>
        <dbReference type="ARBA" id="ARBA00022723"/>
    </source>
</evidence>
<evidence type="ECO:0000256" key="4">
    <source>
        <dbReference type="ARBA" id="ARBA00022833"/>
    </source>
</evidence>
<dbReference type="InterPro" id="IPR052035">
    <property type="entry name" value="ZnF_BED_domain_contain"/>
</dbReference>
<keyword evidence="3" id="KW-0863">Zinc-finger</keyword>
<sequence>MNGQDDGGVRACDSICRDAIEPSNKAPVSSERTSSSRSDGLEDELAPGGRGVALVQTPTPPQRSQDESADVLAFAACGQDFLATIIGPYTASSFSSCPTRIFHAGATWYPHKSGEKCWTTRPHANDLWDTFTGTEDGQRGHFVVRCRVCALVGVTATYYLKHGKSSNAWRRYGNIFASSVVDDVQRRRHAAVLAWRTRKSGTAAGGGSGHGGPLDGYLTASRTQSMTPAQARPHHVRVVLMLVMTLSPLALTENKYLLEFVLGLGVSYDPPAPAGVRNILFDLFSFVTDQLRAQALPRCAVFHSVTDLWTERHGSGSYGSLVLRCVDPGTFSIVELHLGVAALNGRHDHGNIRSWTERLLRRYGVRTEDVSSSTSDSGSNVKKALTQLWPRWVPCAAHTLHLAVMVALGGTGNTAAGRAARAGAASSSSTSRTGGANPGAADLLSRARNIGKLFHKSTASVEKLNSVPFNGDNAPRKLLTESPTRLFTLMPRLVEFWKLDDPTAAHRERRLWRSDWEAVRHLIGVLQPAFEACVAMQSTSLTVADALGLVSRLRRTMRVGVFACPTSYEKPLAVGRHSSILGLDKKRTNAMELDNRMYEHEIVPLEARRAADGLRDEAATLVRILRDEIDARFFSAESVIKNWLANDAVLAATLVTPGGATMLRKAAARVGQENPIERARGLLQEERQMCRTTLVGWDSDESDVADTDTPLDTVTRELDSFLATHTASDDKLAFWRSHAADFPLLHLVACALLGASGSSAASERDFSVARMVLRKDRSRMLLEHVEMHCLLRFNAHLLPADPSTVPVLSEAERSRARASMS</sequence>
<dbReference type="Proteomes" id="UP000218209">
    <property type="component" value="Unassembled WGS sequence"/>
</dbReference>
<accession>A0A1X6P1B6</accession>
<dbReference type="GO" id="GO:0046983">
    <property type="term" value="F:protein dimerization activity"/>
    <property type="evidence" value="ECO:0007669"/>
    <property type="project" value="InterPro"/>
</dbReference>
<keyword evidence="4" id="KW-0862">Zinc</keyword>
<evidence type="ECO:0000256" key="3">
    <source>
        <dbReference type="ARBA" id="ARBA00022771"/>
    </source>
</evidence>
<evidence type="ECO:0000256" key="6">
    <source>
        <dbReference type="SAM" id="MobiDB-lite"/>
    </source>
</evidence>
<keyword evidence="9" id="KW-1185">Reference proteome</keyword>
<feature type="region of interest" description="Disordered" evidence="6">
    <location>
        <begin position="21"/>
        <end position="66"/>
    </location>
</feature>
<dbReference type="EMBL" id="KV918947">
    <property type="protein sequence ID" value="OSX74423.1"/>
    <property type="molecule type" value="Genomic_DNA"/>
</dbReference>
<proteinExistence type="predicted"/>
<dbReference type="PANTHER" id="PTHR46481:SF10">
    <property type="entry name" value="ZINC FINGER BED DOMAIN-CONTAINING PROTEIN 39"/>
    <property type="match status" value="1"/>
</dbReference>
<keyword evidence="5" id="KW-0539">Nucleus</keyword>
<dbReference type="GO" id="GO:0008270">
    <property type="term" value="F:zinc ion binding"/>
    <property type="evidence" value="ECO:0007669"/>
    <property type="project" value="UniProtKB-KW"/>
</dbReference>
<dbReference type="AlphaFoldDB" id="A0A1X6P1B6"/>
<dbReference type="SUPFAM" id="SSF53098">
    <property type="entry name" value="Ribonuclease H-like"/>
    <property type="match status" value="1"/>
</dbReference>
<keyword evidence="2" id="KW-0479">Metal-binding</keyword>
<feature type="domain" description="HAT C-terminal dimerisation" evidence="7">
    <location>
        <begin position="717"/>
        <end position="793"/>
    </location>
</feature>
<organism evidence="8 9">
    <name type="scientific">Porphyra umbilicalis</name>
    <name type="common">Purple laver</name>
    <name type="synonym">Red alga</name>
    <dbReference type="NCBI Taxonomy" id="2786"/>
    <lineage>
        <taxon>Eukaryota</taxon>
        <taxon>Rhodophyta</taxon>
        <taxon>Bangiophyceae</taxon>
        <taxon>Bangiales</taxon>
        <taxon>Bangiaceae</taxon>
        <taxon>Porphyra</taxon>
    </lineage>
</organism>
<dbReference type="GO" id="GO:0005634">
    <property type="term" value="C:nucleus"/>
    <property type="evidence" value="ECO:0007669"/>
    <property type="project" value="UniProtKB-SubCell"/>
</dbReference>
<evidence type="ECO:0000256" key="1">
    <source>
        <dbReference type="ARBA" id="ARBA00004123"/>
    </source>
</evidence>
<evidence type="ECO:0000259" key="7">
    <source>
        <dbReference type="Pfam" id="PF05699"/>
    </source>
</evidence>
<dbReference type="InterPro" id="IPR012337">
    <property type="entry name" value="RNaseH-like_sf"/>
</dbReference>
<dbReference type="Pfam" id="PF05699">
    <property type="entry name" value="Dimer_Tnp_hAT"/>
    <property type="match status" value="1"/>
</dbReference>
<evidence type="ECO:0000313" key="9">
    <source>
        <dbReference type="Proteomes" id="UP000218209"/>
    </source>
</evidence>
<feature type="compositionally biased region" description="Low complexity" evidence="6">
    <location>
        <begin position="421"/>
        <end position="435"/>
    </location>
</feature>
<comment type="subcellular location">
    <subcellularLocation>
        <location evidence="1">Nucleus</location>
    </subcellularLocation>
</comment>
<feature type="compositionally biased region" description="Low complexity" evidence="6">
    <location>
        <begin position="29"/>
        <end position="38"/>
    </location>
</feature>
<gene>
    <name evidence="8" type="ORF">BU14_0289s0002</name>
</gene>
<feature type="region of interest" description="Disordered" evidence="6">
    <location>
        <begin position="421"/>
        <end position="440"/>
    </location>
</feature>
<evidence type="ECO:0000256" key="5">
    <source>
        <dbReference type="ARBA" id="ARBA00023242"/>
    </source>
</evidence>
<dbReference type="InterPro" id="IPR008906">
    <property type="entry name" value="HATC_C_dom"/>
</dbReference>
<reference evidence="8 9" key="1">
    <citation type="submission" date="2017-03" db="EMBL/GenBank/DDBJ databases">
        <title>WGS assembly of Porphyra umbilicalis.</title>
        <authorList>
            <person name="Brawley S.H."/>
            <person name="Blouin N.A."/>
            <person name="Ficko-Blean E."/>
            <person name="Wheeler G.L."/>
            <person name="Lohr M."/>
            <person name="Goodson H.V."/>
            <person name="Jenkins J.W."/>
            <person name="Blaby-Haas C.E."/>
            <person name="Helliwell K.E."/>
            <person name="Chan C."/>
            <person name="Marriage T."/>
            <person name="Bhattacharya D."/>
            <person name="Klein A.S."/>
            <person name="Badis Y."/>
            <person name="Brodie J."/>
            <person name="Cao Y."/>
            <person name="Collen J."/>
            <person name="Dittami S.M."/>
            <person name="Gachon C.M."/>
            <person name="Green B.R."/>
            <person name="Karpowicz S."/>
            <person name="Kim J.W."/>
            <person name="Kudahl U."/>
            <person name="Lin S."/>
            <person name="Michel G."/>
            <person name="Mittag M."/>
            <person name="Olson B.J."/>
            <person name="Pangilinan J."/>
            <person name="Peng Y."/>
            <person name="Qiu H."/>
            <person name="Shu S."/>
            <person name="Singer J.T."/>
            <person name="Smith A.G."/>
            <person name="Sprecher B.N."/>
            <person name="Wagner V."/>
            <person name="Wang W."/>
            <person name="Wang Z.-Y."/>
            <person name="Yan J."/>
            <person name="Yarish C."/>
            <person name="Zoeuner-Riek S."/>
            <person name="Zhuang Y."/>
            <person name="Zou Y."/>
            <person name="Lindquist E.A."/>
            <person name="Grimwood J."/>
            <person name="Barry K."/>
            <person name="Rokhsar D.S."/>
            <person name="Schmutz J."/>
            <person name="Stiller J.W."/>
            <person name="Grossman A.R."/>
            <person name="Prochnik S.E."/>
        </authorList>
    </citation>
    <scope>NUCLEOTIDE SEQUENCE [LARGE SCALE GENOMIC DNA]</scope>
    <source>
        <strain evidence="8">4086291</strain>
    </source>
</reference>
<name>A0A1X6P1B6_PORUM</name>